<dbReference type="Proteomes" id="UP000039046">
    <property type="component" value="Unassembled WGS sequence"/>
</dbReference>
<dbReference type="GO" id="GO:0005634">
    <property type="term" value="C:nucleus"/>
    <property type="evidence" value="ECO:0007669"/>
    <property type="project" value="TreeGrafter"/>
</dbReference>
<dbReference type="PROSITE" id="PS50048">
    <property type="entry name" value="ZN2_CY6_FUNGAL_2"/>
    <property type="match status" value="1"/>
</dbReference>
<keyword evidence="3" id="KW-0805">Transcription regulation</keyword>
<accession>A0A0A1TGX5</accession>
<dbReference type="Gene3D" id="4.10.240.10">
    <property type="entry name" value="Zn(2)-C6 fungal-type DNA-binding domain"/>
    <property type="match status" value="1"/>
</dbReference>
<evidence type="ECO:0000256" key="6">
    <source>
        <dbReference type="ARBA" id="ARBA00023242"/>
    </source>
</evidence>
<dbReference type="PANTHER" id="PTHR31944:SF131">
    <property type="entry name" value="HEME-RESPONSIVE ZINC FINGER TRANSCRIPTION FACTOR HAP1"/>
    <property type="match status" value="1"/>
</dbReference>
<evidence type="ECO:0000256" key="1">
    <source>
        <dbReference type="ARBA" id="ARBA00022723"/>
    </source>
</evidence>
<dbReference type="InterPro" id="IPR007219">
    <property type="entry name" value="XnlR_reg_dom"/>
</dbReference>
<dbReference type="GO" id="GO:0008270">
    <property type="term" value="F:zinc ion binding"/>
    <property type="evidence" value="ECO:0007669"/>
    <property type="project" value="InterPro"/>
</dbReference>
<dbReference type="OrthoDB" id="4236860at2759"/>
<evidence type="ECO:0000256" key="7">
    <source>
        <dbReference type="SAM" id="MobiDB-lite"/>
    </source>
</evidence>
<reference evidence="9 10" key="1">
    <citation type="journal article" date="2015" name="Genome Announc.">
        <title>Draft Genome Sequence and Gene Annotation of the Entomopathogenic Fungus Verticillium hemipterigenum.</title>
        <authorList>
            <person name="Horn F."/>
            <person name="Habel A."/>
            <person name="Scharf D.H."/>
            <person name="Dworschak J."/>
            <person name="Brakhage A.A."/>
            <person name="Guthke R."/>
            <person name="Hertweck C."/>
            <person name="Linde J."/>
        </authorList>
    </citation>
    <scope>NUCLEOTIDE SEQUENCE [LARGE SCALE GENOMIC DNA]</scope>
</reference>
<dbReference type="SUPFAM" id="SSF57701">
    <property type="entry name" value="Zn2/Cys6 DNA-binding domain"/>
    <property type="match status" value="1"/>
</dbReference>
<dbReference type="SMART" id="SM00066">
    <property type="entry name" value="GAL4"/>
    <property type="match status" value="1"/>
</dbReference>
<dbReference type="PANTHER" id="PTHR31944">
    <property type="entry name" value="HEME-RESPONSIVE ZINC FINGER TRANSCRIPTION FACTOR HAP1"/>
    <property type="match status" value="1"/>
</dbReference>
<keyword evidence="6" id="KW-0539">Nucleus</keyword>
<dbReference type="GO" id="GO:0000978">
    <property type="term" value="F:RNA polymerase II cis-regulatory region sequence-specific DNA binding"/>
    <property type="evidence" value="ECO:0007669"/>
    <property type="project" value="TreeGrafter"/>
</dbReference>
<proteinExistence type="predicted"/>
<evidence type="ECO:0000256" key="2">
    <source>
        <dbReference type="ARBA" id="ARBA00022833"/>
    </source>
</evidence>
<evidence type="ECO:0000256" key="4">
    <source>
        <dbReference type="ARBA" id="ARBA00023125"/>
    </source>
</evidence>
<feature type="compositionally biased region" description="Low complexity" evidence="7">
    <location>
        <begin position="78"/>
        <end position="92"/>
    </location>
</feature>
<keyword evidence="10" id="KW-1185">Reference proteome</keyword>
<organism evidence="9 10">
    <name type="scientific">[Torrubiella] hemipterigena</name>
    <dbReference type="NCBI Taxonomy" id="1531966"/>
    <lineage>
        <taxon>Eukaryota</taxon>
        <taxon>Fungi</taxon>
        <taxon>Dikarya</taxon>
        <taxon>Ascomycota</taxon>
        <taxon>Pezizomycotina</taxon>
        <taxon>Sordariomycetes</taxon>
        <taxon>Hypocreomycetidae</taxon>
        <taxon>Hypocreales</taxon>
        <taxon>Clavicipitaceae</taxon>
        <taxon>Clavicipitaceae incertae sedis</taxon>
        <taxon>'Torrubiella' clade</taxon>
    </lineage>
</organism>
<dbReference type="PROSITE" id="PS00463">
    <property type="entry name" value="ZN2_CY6_FUNGAL_1"/>
    <property type="match status" value="1"/>
</dbReference>
<dbReference type="CDD" id="cd00067">
    <property type="entry name" value="GAL4"/>
    <property type="match status" value="1"/>
</dbReference>
<keyword evidence="4" id="KW-0238">DNA-binding</keyword>
<dbReference type="GO" id="GO:0001228">
    <property type="term" value="F:DNA-binding transcription activator activity, RNA polymerase II-specific"/>
    <property type="evidence" value="ECO:0007669"/>
    <property type="project" value="TreeGrafter"/>
</dbReference>
<name>A0A0A1TGX5_9HYPO</name>
<dbReference type="CDD" id="cd12148">
    <property type="entry name" value="fungal_TF_MHR"/>
    <property type="match status" value="1"/>
</dbReference>
<dbReference type="GO" id="GO:0006351">
    <property type="term" value="P:DNA-templated transcription"/>
    <property type="evidence" value="ECO:0007669"/>
    <property type="project" value="InterPro"/>
</dbReference>
<keyword evidence="2" id="KW-0862">Zinc</keyword>
<dbReference type="Pfam" id="PF04082">
    <property type="entry name" value="Fungal_trans"/>
    <property type="match status" value="1"/>
</dbReference>
<evidence type="ECO:0000256" key="3">
    <source>
        <dbReference type="ARBA" id="ARBA00023015"/>
    </source>
</evidence>
<dbReference type="AlphaFoldDB" id="A0A0A1TGX5"/>
<sequence length="718" mass="80464">MSDSRTKRRRLVLACFECKRRKLKCGRETPICRRCIAAGSPHVCQYDSRFTMAADIDLNDHSCLEASWSPVDSAGELSSTTTTTTTTTTNSTADLRNLDPTLIADDYDQDAWSLFPIQLDHLAESPSNILQNNACIDAAKIDMRHHQQHTMPNPLPPPPVAASAAVNVQFRGPSHPSSIIGLFPDLRNFMKEIVQRHPVLGSAQWTTTALLPADQAMPAYAEADMLQSMRRLLPDENRCHGLVELYFTHFTGIYTVFHVPSFWRDYKSFWRGTHENPSRFVAMLLALIACSRCLFSEDTLSLNGDSSTARTEAARWLHAAESWHGHQAGKSAALESISLGCLVQHAKWLNDIDQDSHYTQSQRLLADAISSGIHRDWKVLGEEESIYDQELRQKVWFVVTELEIAACMERGLPSVIPTLFSDMPPPKNCNDCDYNQTTSTEPTDRPDGELTDGSFVRMAQSIKPLRYKIGNLVNDPQAHKALDHTQLAELRIQVTEMLERVATWLPPVSEAKAQHTQRAMYRSLLQIYLHELLLLLHLPFALLSSSKVISSTIDTDYQRFICTRSASAIIKIHDDMRMQGLSPNTCGKVHLLRAGLCLCLLEGDVLYPGLSSLPTCSESRSKLVKSALAMMTERLLSLGTDLQSVWLLSTADCYLENQQVPDTNSVSKNQYADSIVALLSKMCLAQEQKNDSNPAFNSHFARYICQVRQASDVVGRRW</sequence>
<protein>
    <recommendedName>
        <fullName evidence="8">Zn(2)-C6 fungal-type domain-containing protein</fullName>
    </recommendedName>
</protein>
<dbReference type="STRING" id="1531966.A0A0A1TGX5"/>
<dbReference type="Pfam" id="PF00172">
    <property type="entry name" value="Zn_clus"/>
    <property type="match status" value="1"/>
</dbReference>
<dbReference type="InterPro" id="IPR001138">
    <property type="entry name" value="Zn2Cys6_DnaBD"/>
</dbReference>
<dbReference type="InterPro" id="IPR036864">
    <property type="entry name" value="Zn2-C6_fun-type_DNA-bd_sf"/>
</dbReference>
<gene>
    <name evidence="9" type="ORF">VHEMI09675</name>
</gene>
<feature type="region of interest" description="Disordered" evidence="7">
    <location>
        <begin position="73"/>
        <end position="93"/>
    </location>
</feature>
<dbReference type="InterPro" id="IPR051430">
    <property type="entry name" value="Fungal_TF_Env_Response"/>
</dbReference>
<evidence type="ECO:0000313" key="10">
    <source>
        <dbReference type="Proteomes" id="UP000039046"/>
    </source>
</evidence>
<keyword evidence="1" id="KW-0479">Metal-binding</keyword>
<evidence type="ECO:0000313" key="9">
    <source>
        <dbReference type="EMBL" id="CEJ94124.1"/>
    </source>
</evidence>
<evidence type="ECO:0000259" key="8">
    <source>
        <dbReference type="PROSITE" id="PS50048"/>
    </source>
</evidence>
<keyword evidence="5" id="KW-0804">Transcription</keyword>
<evidence type="ECO:0000256" key="5">
    <source>
        <dbReference type="ARBA" id="ARBA00023163"/>
    </source>
</evidence>
<dbReference type="HOGENOM" id="CLU_007091_1_1_1"/>
<feature type="domain" description="Zn(2)-C6 fungal-type" evidence="8">
    <location>
        <begin position="14"/>
        <end position="46"/>
    </location>
</feature>
<dbReference type="EMBL" id="CDHN01000006">
    <property type="protein sequence ID" value="CEJ94124.1"/>
    <property type="molecule type" value="Genomic_DNA"/>
</dbReference>